<dbReference type="PANTHER" id="PTHR48111:SF73">
    <property type="entry name" value="ALKALINE PHOSPHATASE SYNTHESIS TRANSCRIPTIONAL REGULATORY PROTEIN PHOP"/>
    <property type="match status" value="1"/>
</dbReference>
<evidence type="ECO:0000256" key="4">
    <source>
        <dbReference type="ARBA" id="ARBA00023125"/>
    </source>
</evidence>
<evidence type="ECO:0000259" key="8">
    <source>
        <dbReference type="PROSITE" id="PS50110"/>
    </source>
</evidence>
<proteinExistence type="predicted"/>
<dbReference type="Gene3D" id="6.10.250.690">
    <property type="match status" value="1"/>
</dbReference>
<evidence type="ECO:0000256" key="5">
    <source>
        <dbReference type="ARBA" id="ARBA00023163"/>
    </source>
</evidence>
<keyword evidence="5" id="KW-0804">Transcription</keyword>
<dbReference type="GO" id="GO:0006355">
    <property type="term" value="P:regulation of DNA-templated transcription"/>
    <property type="evidence" value="ECO:0007669"/>
    <property type="project" value="InterPro"/>
</dbReference>
<dbReference type="InterPro" id="IPR016032">
    <property type="entry name" value="Sig_transdc_resp-reg_C-effctor"/>
</dbReference>
<evidence type="ECO:0000259" key="9">
    <source>
        <dbReference type="PROSITE" id="PS51755"/>
    </source>
</evidence>
<dbReference type="CDD" id="cd00383">
    <property type="entry name" value="trans_reg_C"/>
    <property type="match status" value="1"/>
</dbReference>
<dbReference type="GO" id="GO:0000976">
    <property type="term" value="F:transcription cis-regulatory region binding"/>
    <property type="evidence" value="ECO:0007669"/>
    <property type="project" value="TreeGrafter"/>
</dbReference>
<dbReference type="SUPFAM" id="SSF52172">
    <property type="entry name" value="CheY-like"/>
    <property type="match status" value="1"/>
</dbReference>
<accession>A0A0V8M0C9</accession>
<organism evidence="10 12">
    <name type="scientific">Dehalococcoides mccartyi</name>
    <dbReference type="NCBI Taxonomy" id="61435"/>
    <lineage>
        <taxon>Bacteria</taxon>
        <taxon>Bacillati</taxon>
        <taxon>Chloroflexota</taxon>
        <taxon>Dehalococcoidia</taxon>
        <taxon>Dehalococcoidales</taxon>
        <taxon>Dehalococcoidaceae</taxon>
        <taxon>Dehalococcoides</taxon>
    </lineage>
</organism>
<evidence type="ECO:0000256" key="2">
    <source>
        <dbReference type="ARBA" id="ARBA00023012"/>
    </source>
</evidence>
<dbReference type="PROSITE" id="PS51755">
    <property type="entry name" value="OMPR_PHOB"/>
    <property type="match status" value="1"/>
</dbReference>
<feature type="domain" description="Response regulatory" evidence="8">
    <location>
        <begin position="4"/>
        <end position="117"/>
    </location>
</feature>
<dbReference type="InterPro" id="IPR039420">
    <property type="entry name" value="WalR-like"/>
</dbReference>
<evidence type="ECO:0000313" key="10">
    <source>
        <dbReference type="EMBL" id="KSV17196.1"/>
    </source>
</evidence>
<dbReference type="GO" id="GO:0032993">
    <property type="term" value="C:protein-DNA complex"/>
    <property type="evidence" value="ECO:0007669"/>
    <property type="project" value="TreeGrafter"/>
</dbReference>
<dbReference type="SMART" id="SM00448">
    <property type="entry name" value="REC"/>
    <property type="match status" value="1"/>
</dbReference>
<evidence type="ECO:0000313" key="12">
    <source>
        <dbReference type="Proteomes" id="UP000053577"/>
    </source>
</evidence>
<dbReference type="Proteomes" id="UP000053577">
    <property type="component" value="Unassembled WGS sequence"/>
</dbReference>
<dbReference type="GO" id="GO:0005829">
    <property type="term" value="C:cytosol"/>
    <property type="evidence" value="ECO:0007669"/>
    <property type="project" value="TreeGrafter"/>
</dbReference>
<dbReference type="Proteomes" id="UP001327986">
    <property type="component" value="Chromosome"/>
</dbReference>
<dbReference type="Pfam" id="PF00072">
    <property type="entry name" value="Response_reg"/>
    <property type="match status" value="1"/>
</dbReference>
<feature type="domain" description="OmpR/PhoB-type" evidence="9">
    <location>
        <begin position="127"/>
        <end position="225"/>
    </location>
</feature>
<keyword evidence="3" id="KW-0805">Transcription regulation</keyword>
<dbReference type="InterPro" id="IPR011006">
    <property type="entry name" value="CheY-like_superfamily"/>
</dbReference>
<keyword evidence="1 6" id="KW-0597">Phosphoprotein</keyword>
<feature type="modified residue" description="4-aspartylphosphate" evidence="6">
    <location>
        <position position="53"/>
    </location>
</feature>
<evidence type="ECO:0000256" key="6">
    <source>
        <dbReference type="PROSITE-ProRule" id="PRU00169"/>
    </source>
</evidence>
<dbReference type="InterPro" id="IPR036388">
    <property type="entry name" value="WH-like_DNA-bd_sf"/>
</dbReference>
<dbReference type="InterPro" id="IPR001867">
    <property type="entry name" value="OmpR/PhoB-type_DNA-bd"/>
</dbReference>
<dbReference type="EMBL" id="JGYD01000025">
    <property type="protein sequence ID" value="KSV17196.1"/>
    <property type="molecule type" value="Genomic_DNA"/>
</dbReference>
<dbReference type="PATRIC" id="fig|61435.5.peg.1408"/>
<reference evidence="10 12" key="1">
    <citation type="journal article" date="2015" name="Sci. Rep.">
        <title>A comparative genomics and reductive dehalogenase gene transcription study of two chloroethene-respiring bacteria, Dehalococcoides mccartyi strains MB and 11a.</title>
        <authorList>
            <person name="Low A."/>
            <person name="Shen Z."/>
            <person name="Cheng D."/>
            <person name="Rogers M.J."/>
            <person name="Lee P.K."/>
            <person name="He J."/>
        </authorList>
    </citation>
    <scope>NUCLEOTIDE SEQUENCE [LARGE SCALE GENOMIC DNA]</scope>
    <source>
        <strain evidence="10 12">MB</strain>
    </source>
</reference>
<dbReference type="FunFam" id="3.40.50.2300:FF:000001">
    <property type="entry name" value="DNA-binding response regulator PhoB"/>
    <property type="match status" value="1"/>
</dbReference>
<evidence type="ECO:0000256" key="1">
    <source>
        <dbReference type="ARBA" id="ARBA00022553"/>
    </source>
</evidence>
<dbReference type="PROSITE" id="PS50110">
    <property type="entry name" value="RESPONSE_REGULATORY"/>
    <property type="match status" value="1"/>
</dbReference>
<dbReference type="SUPFAM" id="SSF46894">
    <property type="entry name" value="C-terminal effector domain of the bipartite response regulators"/>
    <property type="match status" value="1"/>
</dbReference>
<keyword evidence="2" id="KW-0902">Two-component regulatory system</keyword>
<dbReference type="FunFam" id="1.10.10.10:FF:000018">
    <property type="entry name" value="DNA-binding response regulator ResD"/>
    <property type="match status" value="1"/>
</dbReference>
<dbReference type="PANTHER" id="PTHR48111">
    <property type="entry name" value="REGULATOR OF RPOS"/>
    <property type="match status" value="1"/>
</dbReference>
<reference evidence="11" key="2">
    <citation type="submission" date="2023-12" db="EMBL/GenBank/DDBJ databases">
        <title>Isolation of organohalide respiring bacteria Dehalococcoides mccartyi strain GPTCE1 in groundwater collected near a chemical plant in Suzhou, China.</title>
        <authorList>
            <person name="Liu G."/>
        </authorList>
    </citation>
    <scope>NUCLEOTIDE SEQUENCE</scope>
    <source>
        <strain evidence="11">GPTCE1</strain>
    </source>
</reference>
<evidence type="ECO:0000313" key="11">
    <source>
        <dbReference type="EMBL" id="WRO06773.1"/>
    </source>
</evidence>
<dbReference type="RefSeq" id="WP_041342452.1">
    <property type="nucleotide sequence ID" value="NZ_CP141531.1"/>
</dbReference>
<protein>
    <submittedName>
        <fullName evidence="11">Response regulator transcription factor</fullName>
    </submittedName>
    <submittedName>
        <fullName evidence="10">Transcriptional regulator</fullName>
    </submittedName>
</protein>
<dbReference type="Gene3D" id="3.40.50.2300">
    <property type="match status" value="1"/>
</dbReference>
<keyword evidence="4 7" id="KW-0238">DNA-binding</keyword>
<dbReference type="OrthoDB" id="9792810at2"/>
<dbReference type="CDD" id="cd17574">
    <property type="entry name" value="REC_OmpR"/>
    <property type="match status" value="1"/>
</dbReference>
<dbReference type="Gene3D" id="1.10.10.10">
    <property type="entry name" value="Winged helix-like DNA-binding domain superfamily/Winged helix DNA-binding domain"/>
    <property type="match status" value="1"/>
</dbReference>
<dbReference type="SMART" id="SM00862">
    <property type="entry name" value="Trans_reg_C"/>
    <property type="match status" value="1"/>
</dbReference>
<gene>
    <name evidence="10" type="ORF">DA01_07160</name>
    <name evidence="11" type="ORF">VLL09_05140</name>
</gene>
<feature type="DNA-binding region" description="OmpR/PhoB-type" evidence="7">
    <location>
        <begin position="127"/>
        <end position="225"/>
    </location>
</feature>
<sequence length="227" mass="25860">MSKKILIADDEKKIAEILKAYLEREGFKVSVTYNGKEALAKFREENPDLIILDLMLPEISGWDVCREIRKESRVPIIMLTARDELTDKLIGLEIGADDYMTKPFEAKELVARAKVQLRRSEHTPASEPVLVIDRLEIDTERRLVKMDGENIDLTATEFDILANLAASPGRVFSRMQILDKLGEAYEGYERTIDSHIKNLRKKIEPDPESPAYILTVHGVGYKMKDKG</sequence>
<name>A0A0V8M0C9_9CHLR</name>
<dbReference type="GO" id="GO:0000156">
    <property type="term" value="F:phosphorelay response regulator activity"/>
    <property type="evidence" value="ECO:0007669"/>
    <property type="project" value="TreeGrafter"/>
</dbReference>
<dbReference type="EMBL" id="CP141531">
    <property type="protein sequence ID" value="WRO06773.1"/>
    <property type="molecule type" value="Genomic_DNA"/>
</dbReference>
<evidence type="ECO:0000256" key="3">
    <source>
        <dbReference type="ARBA" id="ARBA00023015"/>
    </source>
</evidence>
<dbReference type="AlphaFoldDB" id="A0A0V8M0C9"/>
<dbReference type="InterPro" id="IPR001789">
    <property type="entry name" value="Sig_transdc_resp-reg_receiver"/>
</dbReference>
<evidence type="ECO:0000256" key="7">
    <source>
        <dbReference type="PROSITE-ProRule" id="PRU01091"/>
    </source>
</evidence>
<dbReference type="Pfam" id="PF00486">
    <property type="entry name" value="Trans_reg_C"/>
    <property type="match status" value="1"/>
</dbReference>